<feature type="domain" description="ATPase AAA-type core" evidence="1">
    <location>
        <begin position="32"/>
        <end position="60"/>
    </location>
</feature>
<gene>
    <name evidence="2" type="ORF">SERLADRAFT_446751</name>
</gene>
<dbReference type="GO" id="GO:0016887">
    <property type="term" value="F:ATP hydrolysis activity"/>
    <property type="evidence" value="ECO:0007669"/>
    <property type="project" value="InterPro"/>
</dbReference>
<proteinExistence type="predicted"/>
<sequence length="99" mass="10653">MEDPTTSILGNQAGRSEPNFRHDFTDLLTNTILLSGPPGCGKTAAVYACAEELGYEVFEVYPGIGRRNGASLDSLIGDVGKNHLIQKSSNDEGRIFHSL</sequence>
<name>F8NN24_SERL9</name>
<organism>
    <name type="scientific">Serpula lacrymans var. lacrymans (strain S7.9)</name>
    <name type="common">Dry rot fungus</name>
    <dbReference type="NCBI Taxonomy" id="578457"/>
    <lineage>
        <taxon>Eukaryota</taxon>
        <taxon>Fungi</taxon>
        <taxon>Dikarya</taxon>
        <taxon>Basidiomycota</taxon>
        <taxon>Agaricomycotina</taxon>
        <taxon>Agaricomycetes</taxon>
        <taxon>Agaricomycetidae</taxon>
        <taxon>Boletales</taxon>
        <taxon>Coniophorineae</taxon>
        <taxon>Serpulaceae</taxon>
        <taxon>Serpula</taxon>
    </lineage>
</organism>
<dbReference type="AlphaFoldDB" id="F8NN24"/>
<dbReference type="EMBL" id="GL945431">
    <property type="protein sequence ID" value="EGO27518.1"/>
    <property type="molecule type" value="Genomic_DNA"/>
</dbReference>
<dbReference type="HOGENOM" id="CLU_2321799_0_0_1"/>
<dbReference type="InterPro" id="IPR027417">
    <property type="entry name" value="P-loop_NTPase"/>
</dbReference>
<evidence type="ECO:0000313" key="2">
    <source>
        <dbReference type="EMBL" id="EGO27518.1"/>
    </source>
</evidence>
<dbReference type="InterPro" id="IPR003959">
    <property type="entry name" value="ATPase_AAA_core"/>
</dbReference>
<dbReference type="GO" id="GO:0005524">
    <property type="term" value="F:ATP binding"/>
    <property type="evidence" value="ECO:0007669"/>
    <property type="project" value="InterPro"/>
</dbReference>
<accession>F8NN24</accession>
<evidence type="ECO:0000259" key="1">
    <source>
        <dbReference type="Pfam" id="PF00004"/>
    </source>
</evidence>
<dbReference type="Proteomes" id="UP000008064">
    <property type="component" value="Unassembled WGS sequence"/>
</dbReference>
<dbReference type="Pfam" id="PF00004">
    <property type="entry name" value="AAA"/>
    <property type="match status" value="1"/>
</dbReference>
<dbReference type="SUPFAM" id="SSF52540">
    <property type="entry name" value="P-loop containing nucleoside triphosphate hydrolases"/>
    <property type="match status" value="1"/>
</dbReference>
<reference evidence="2" key="1">
    <citation type="submission" date="2011-04" db="EMBL/GenBank/DDBJ databases">
        <title>Evolution of plant cell wall degrading machinery underlies the functional diversity of forest fungi.</title>
        <authorList>
            <consortium name="US DOE Joint Genome Institute (JGI-PGF)"/>
            <person name="Eastwood D.C."/>
            <person name="Floudas D."/>
            <person name="Binder M."/>
            <person name="Majcherczyk A."/>
            <person name="Schneider P."/>
            <person name="Aerts A."/>
            <person name="Asiegbu F.O."/>
            <person name="Baker S.E."/>
            <person name="Barry K."/>
            <person name="Bendiksby M."/>
            <person name="Blumentritt M."/>
            <person name="Coutinho P.M."/>
            <person name="Cullen D."/>
            <person name="Cullen D."/>
            <person name="Gathman A."/>
            <person name="Goodell B."/>
            <person name="Henrissat B."/>
            <person name="Ihrmark K."/>
            <person name="Kauserud H."/>
            <person name="Kohler A."/>
            <person name="LaButti K."/>
            <person name="Lapidus A."/>
            <person name="Lavin J.L."/>
            <person name="Lee Y.-H."/>
            <person name="Lindquist E."/>
            <person name="Lilly W."/>
            <person name="Lucas S."/>
            <person name="Morin E."/>
            <person name="Murat C."/>
            <person name="Oguiza J.A."/>
            <person name="Park J."/>
            <person name="Pisabarro A.G."/>
            <person name="Riley R."/>
            <person name="Rosling A."/>
            <person name="Salamov A."/>
            <person name="Schmidt O."/>
            <person name="Schmutz J."/>
            <person name="Skrede I."/>
            <person name="Stenlid J."/>
            <person name="Wiebenga A."/>
            <person name="Xie X."/>
            <person name="Kues U."/>
            <person name="Hibbett D.S."/>
            <person name="Hoffmeister D."/>
            <person name="Hogberg N."/>
            <person name="Martin F."/>
            <person name="Grigoriev I.V."/>
            <person name="Watkinson S.C."/>
        </authorList>
    </citation>
    <scope>NUCLEOTIDE SEQUENCE</scope>
    <source>
        <strain evidence="2">S7.9</strain>
    </source>
</reference>
<dbReference type="RefSeq" id="XP_007315609.1">
    <property type="nucleotide sequence ID" value="XM_007315547.1"/>
</dbReference>
<dbReference type="Gene3D" id="3.40.50.300">
    <property type="entry name" value="P-loop containing nucleotide triphosphate hydrolases"/>
    <property type="match status" value="1"/>
</dbReference>
<dbReference type="KEGG" id="sla:SERLADRAFT_446751"/>
<dbReference type="PANTHER" id="PTHR23389">
    <property type="entry name" value="CHROMOSOME TRANSMISSION FIDELITY FACTOR 18"/>
    <property type="match status" value="1"/>
</dbReference>
<dbReference type="PANTHER" id="PTHR23389:SF21">
    <property type="entry name" value="ATPASE FAMILY AAA DOMAIN-CONTAINING PROTEIN 5"/>
    <property type="match status" value="1"/>
</dbReference>
<dbReference type="OrthoDB" id="9996895at2759"/>
<dbReference type="GO" id="GO:0003677">
    <property type="term" value="F:DNA binding"/>
    <property type="evidence" value="ECO:0007669"/>
    <property type="project" value="TreeGrafter"/>
</dbReference>
<dbReference type="GO" id="GO:0005634">
    <property type="term" value="C:nucleus"/>
    <property type="evidence" value="ECO:0007669"/>
    <property type="project" value="TreeGrafter"/>
</dbReference>
<protein>
    <recommendedName>
        <fullName evidence="1">ATPase AAA-type core domain-containing protein</fullName>
    </recommendedName>
</protein>
<dbReference type="GeneID" id="18816308"/>